<keyword evidence="1" id="KW-0812">Transmembrane</keyword>
<dbReference type="InterPro" id="IPR013229">
    <property type="entry name" value="PEGA"/>
</dbReference>
<dbReference type="Pfam" id="PF08308">
    <property type="entry name" value="PEGA"/>
    <property type="match status" value="1"/>
</dbReference>
<comment type="caution">
    <text evidence="3">The sequence shown here is derived from an EMBL/GenBank/DDBJ whole genome shotgun (WGS) entry which is preliminary data.</text>
</comment>
<reference evidence="3 4" key="1">
    <citation type="submission" date="2017-09" db="EMBL/GenBank/DDBJ databases">
        <title>Depth-based differentiation of microbial function through sediment-hosted aquifers and enrichment of novel symbionts in the deep terrestrial subsurface.</title>
        <authorList>
            <person name="Probst A.J."/>
            <person name="Ladd B."/>
            <person name="Jarett J.K."/>
            <person name="Geller-Mcgrath D.E."/>
            <person name="Sieber C.M."/>
            <person name="Emerson J.B."/>
            <person name="Anantharaman K."/>
            <person name="Thomas B.C."/>
            <person name="Malmstrom R."/>
            <person name="Stieglmeier M."/>
            <person name="Klingl A."/>
            <person name="Woyke T."/>
            <person name="Ryan C.M."/>
            <person name="Banfield J.F."/>
        </authorList>
    </citation>
    <scope>NUCLEOTIDE SEQUENCE [LARGE SCALE GENOMIC DNA]</scope>
    <source>
        <strain evidence="3">CG11_big_fil_rev_8_21_14_0_20_37_11</strain>
    </source>
</reference>
<dbReference type="EMBL" id="PCWS01000063">
    <property type="protein sequence ID" value="PIR08480.1"/>
    <property type="molecule type" value="Genomic_DNA"/>
</dbReference>
<feature type="transmembrane region" description="Helical" evidence="1">
    <location>
        <begin position="6"/>
        <end position="26"/>
    </location>
</feature>
<keyword evidence="1" id="KW-0472">Membrane</keyword>
<evidence type="ECO:0000313" key="3">
    <source>
        <dbReference type="EMBL" id="PIR08480.1"/>
    </source>
</evidence>
<evidence type="ECO:0000259" key="2">
    <source>
        <dbReference type="Pfam" id="PF08308"/>
    </source>
</evidence>
<evidence type="ECO:0000313" key="4">
    <source>
        <dbReference type="Proteomes" id="UP000230707"/>
    </source>
</evidence>
<dbReference type="AlphaFoldDB" id="A0A2H0NHW4"/>
<keyword evidence="1" id="KW-1133">Transmembrane helix</keyword>
<accession>A0A2H0NHW4</accession>
<name>A0A2H0NHW4_9BACT</name>
<dbReference type="Proteomes" id="UP000230707">
    <property type="component" value="Unassembled WGS sequence"/>
</dbReference>
<evidence type="ECO:0000256" key="1">
    <source>
        <dbReference type="SAM" id="Phobius"/>
    </source>
</evidence>
<sequence>MIRRVIYTVFIFIILCTSIFGIIAYAKGYRFNANDKKLTTTGIMSVSSYPDKASILLDGKLVGVSSASLSLSPKWYDVKITKEGYQAWEKRIRLQGEIVSQVDALLIPANPSLRTLTVNGVVAPVLSPSRSRVAYIIPSEASSSSVVKSRTGLWVFDLRTGPFGTKNEPKQIFEPKSHYDWSFVKLYWSPDEKQVIITFIKTDKKKDTVIQALQVPTEGNTNYYTDITNQLNTIFADWKIINQEKKDAQINALPVSVTKLLTKSVDHIDFAPDESKILYLATSSSSLETVINPPLIGSNPTEEKRSVKPGNYYIYDEKEDKNYFISEAKNLTSPEAIIWYSDSKHVVTIESGSIFILDFDGTNRRTVYAGPFVDNIIFPWPSGERLAILTNLNNTKAFPNLYELDLR</sequence>
<proteinExistence type="predicted"/>
<dbReference type="SUPFAM" id="SSF82171">
    <property type="entry name" value="DPP6 N-terminal domain-like"/>
    <property type="match status" value="1"/>
</dbReference>
<feature type="domain" description="PEGA" evidence="2">
    <location>
        <begin position="42"/>
        <end position="104"/>
    </location>
</feature>
<gene>
    <name evidence="3" type="ORF">COV53_02795</name>
</gene>
<organism evidence="3 4">
    <name type="scientific">Candidatus Gottesmanbacteria bacterium CG11_big_fil_rev_8_21_14_0_20_37_11</name>
    <dbReference type="NCBI Taxonomy" id="1974575"/>
    <lineage>
        <taxon>Bacteria</taxon>
        <taxon>Candidatus Gottesmaniibacteriota</taxon>
    </lineage>
</organism>
<protein>
    <recommendedName>
        <fullName evidence="2">PEGA domain-containing protein</fullName>
    </recommendedName>
</protein>